<reference evidence="1 2" key="1">
    <citation type="submission" date="2010-06" db="EMBL/GenBank/DDBJ databases">
        <authorList>
            <person name="Muzny D."/>
            <person name="Qin X."/>
            <person name="Buhay C."/>
            <person name="Dugan-Rocha S."/>
            <person name="Ding Y."/>
            <person name="Chen G."/>
            <person name="Hawes A."/>
            <person name="Holder M."/>
            <person name="Jhangiani S."/>
            <person name="Johnson A."/>
            <person name="Khan Z."/>
            <person name="Li Z."/>
            <person name="Liu W."/>
            <person name="Liu X."/>
            <person name="Perez L."/>
            <person name="Shen H."/>
            <person name="Wang Q."/>
            <person name="Watt J."/>
            <person name="Xi L."/>
            <person name="Xin Y."/>
            <person name="Zhou J."/>
            <person name="Deng J."/>
            <person name="Jiang H."/>
            <person name="Liu Y."/>
            <person name="Qu J."/>
            <person name="Song X.-Z."/>
            <person name="Zhang L."/>
            <person name="Villasana D."/>
            <person name="Johnson A."/>
            <person name="Liu J."/>
            <person name="Liyanage D."/>
            <person name="Lorensuhewa L."/>
            <person name="Robinson T."/>
            <person name="Song A."/>
            <person name="Song B.-B."/>
            <person name="Dinh H."/>
            <person name="Thornton R."/>
            <person name="Coyle M."/>
            <person name="Francisco L."/>
            <person name="Jackson L."/>
            <person name="Javaid M."/>
            <person name="Korchina V."/>
            <person name="Kovar C."/>
            <person name="Mata R."/>
            <person name="Mathew T."/>
            <person name="Ngo R."/>
            <person name="Nguyen L."/>
            <person name="Nguyen N."/>
            <person name="Okwuonu G."/>
            <person name="Ongeri F."/>
            <person name="Pham C."/>
            <person name="Simmons D."/>
            <person name="Wilczek-Boney K."/>
            <person name="Hale W."/>
            <person name="Jakkamsetti A."/>
            <person name="Pham P."/>
            <person name="Ruth R."/>
            <person name="San Lucas F."/>
            <person name="Warren J."/>
            <person name="Zhang J."/>
            <person name="Zhao Z."/>
            <person name="Zhou C."/>
            <person name="Zhu D."/>
            <person name="Lee S."/>
            <person name="Bess C."/>
            <person name="Blankenburg K."/>
            <person name="Forbes L."/>
            <person name="Fu Q."/>
            <person name="Gubbala S."/>
            <person name="Hirani K."/>
            <person name="Jayaseelan J.C."/>
            <person name="Lara F."/>
            <person name="Munidasa M."/>
            <person name="Palculict T."/>
            <person name="Patil S."/>
            <person name="Pu L.-L."/>
            <person name="Saada N."/>
            <person name="Tang L."/>
            <person name="Weissenberger G."/>
            <person name="Zhu Y."/>
            <person name="Hemphill L."/>
            <person name="Shang Y."/>
            <person name="Youmans B."/>
            <person name="Ayvaz T."/>
            <person name="Ross M."/>
            <person name="Santibanez J."/>
            <person name="Aqrawi P."/>
            <person name="Gross S."/>
            <person name="Joshi V."/>
            <person name="Fowler G."/>
            <person name="Nazareth L."/>
            <person name="Reid J."/>
            <person name="Worley K."/>
            <person name="Petrosino J."/>
            <person name="Highlander S."/>
            <person name="Gibbs R."/>
        </authorList>
    </citation>
    <scope>NUCLEOTIDE SEQUENCE [LARGE SCALE GENOMIC DNA]</scope>
    <source>
        <strain evidence="1 2">JV-V03</strain>
    </source>
</reference>
<dbReference type="PANTHER" id="PTHR37297">
    <property type="entry name" value="PROTEIN NRDI"/>
    <property type="match status" value="1"/>
</dbReference>
<dbReference type="Gene3D" id="3.40.50.360">
    <property type="match status" value="1"/>
</dbReference>
<dbReference type="GO" id="GO:0010181">
    <property type="term" value="F:FMN binding"/>
    <property type="evidence" value="ECO:0007669"/>
    <property type="project" value="InterPro"/>
</dbReference>
<evidence type="ECO:0000313" key="2">
    <source>
        <dbReference type="Proteomes" id="UP000003672"/>
    </source>
</evidence>
<proteinExistence type="predicted"/>
<dbReference type="InterPro" id="IPR029039">
    <property type="entry name" value="Flavoprotein-like_sf"/>
</dbReference>
<comment type="caution">
    <text evidence="1">The sequence shown here is derived from an EMBL/GenBank/DDBJ whole genome shotgun (WGS) entry which is preliminary data.</text>
</comment>
<dbReference type="RefSeq" id="WP_003649878.1">
    <property type="nucleotide sequence ID" value="NZ_GL379582.1"/>
</dbReference>
<name>A0AA86ZRW8_9LACO</name>
<dbReference type="AlphaFoldDB" id="A0AA86ZRW8"/>
<dbReference type="InterPro" id="IPR004465">
    <property type="entry name" value="RNR_NrdI"/>
</dbReference>
<dbReference type="SUPFAM" id="SSF52218">
    <property type="entry name" value="Flavoproteins"/>
    <property type="match status" value="1"/>
</dbReference>
<organism evidence="1 2">
    <name type="scientific">Lactobacillus paragasseri JV-V03</name>
    <dbReference type="NCBI Taxonomy" id="525326"/>
    <lineage>
        <taxon>Bacteria</taxon>
        <taxon>Bacillati</taxon>
        <taxon>Bacillota</taxon>
        <taxon>Bacilli</taxon>
        <taxon>Lactobacillales</taxon>
        <taxon>Lactobacillaceae</taxon>
        <taxon>Lactobacillus</taxon>
    </lineage>
</organism>
<dbReference type="PIRSF" id="PIRSF005087">
    <property type="entry name" value="NrdI"/>
    <property type="match status" value="1"/>
</dbReference>
<protein>
    <submittedName>
        <fullName evidence="1">NrdI protein</fullName>
    </submittedName>
</protein>
<dbReference type="Proteomes" id="UP000003672">
    <property type="component" value="Unassembled WGS sequence"/>
</dbReference>
<dbReference type="Pfam" id="PF07972">
    <property type="entry name" value="Flavodoxin_NdrI"/>
    <property type="match status" value="1"/>
</dbReference>
<dbReference type="NCBIfam" id="TIGR00333">
    <property type="entry name" value="nrdI"/>
    <property type="match status" value="1"/>
</dbReference>
<dbReference type="PANTHER" id="PTHR37297:SF1">
    <property type="entry name" value="PROTEIN NRDI"/>
    <property type="match status" value="1"/>
</dbReference>
<feature type="non-terminal residue" evidence="1">
    <location>
        <position position="98"/>
    </location>
</feature>
<evidence type="ECO:0000313" key="1">
    <source>
        <dbReference type="EMBL" id="EFJ68995.1"/>
    </source>
</evidence>
<dbReference type="EMBL" id="ACGO02000004">
    <property type="protein sequence ID" value="EFJ68995.1"/>
    <property type="molecule type" value="Genomic_DNA"/>
</dbReference>
<accession>A0AA86ZRW8</accession>
<sequence length="98" mass="10697">MMTGISKKPLVVYYSSTSNNTARFVEKLDCNSIRIPIKLSKEISVSEEYILITPTYSGGHGTTGAVPKQVIHFLNKLANRQKCIGVIASGNTNFGNSF</sequence>
<gene>
    <name evidence="1" type="primary">nrdI</name>
    <name evidence="1" type="ORF">HMPREF0514_11762</name>
</gene>